<comment type="caution">
    <text evidence="1">The sequence shown here is derived from an EMBL/GenBank/DDBJ whole genome shotgun (WGS) entry which is preliminary data.</text>
</comment>
<evidence type="ECO:0000313" key="1">
    <source>
        <dbReference type="EMBL" id="TCO37842.1"/>
    </source>
</evidence>
<gene>
    <name evidence="1" type="ORF">EV639_10326</name>
</gene>
<protein>
    <submittedName>
        <fullName evidence="1">Uncharacterized protein</fullName>
    </submittedName>
</protein>
<accession>A0ACD2XKN8</accession>
<evidence type="ECO:0000313" key="2">
    <source>
        <dbReference type="Proteomes" id="UP000295366"/>
    </source>
</evidence>
<sequence>MFHAAVINEHGTETRRDYGHTLTAETLRASPRARPVAEVPDPWSTMSATLTPLRRERARALLEQRGAPESADASASRVVATLARAAWAQAVLRATAAASNLSVAHTRVAVIGSGPLARELATTTAAMGARVVVVGDDPVELVELAQAGLAVAERSGARLDDAVLAFATGELDAPLGALELGTGGALLVVDASEEAPAVSADTDPSSGRPGIARIVGAGREAFLLVARELVDGSTRRTREQLSSSFALALARARAADPAAGEGELVARADRALALEVLA</sequence>
<keyword evidence="2" id="KW-1185">Reference proteome</keyword>
<proteinExistence type="predicted"/>
<dbReference type="EMBL" id="SLWP01000003">
    <property type="protein sequence ID" value="TCO37842.1"/>
    <property type="molecule type" value="Genomic_DNA"/>
</dbReference>
<dbReference type="Proteomes" id="UP000295366">
    <property type="component" value="Unassembled WGS sequence"/>
</dbReference>
<name>A0ACD2XKN8_9MICO</name>
<organism evidence="1 2">
    <name type="scientific">Rathayibacter tanaceti</name>
    <dbReference type="NCBI Taxonomy" id="1671680"/>
    <lineage>
        <taxon>Bacteria</taxon>
        <taxon>Bacillati</taxon>
        <taxon>Actinomycetota</taxon>
        <taxon>Actinomycetes</taxon>
        <taxon>Micrococcales</taxon>
        <taxon>Microbacteriaceae</taxon>
        <taxon>Rathayibacter</taxon>
    </lineage>
</organism>
<reference evidence="1 2" key="1">
    <citation type="journal article" date="2015" name="Stand. Genomic Sci.">
        <title>Genomic Encyclopedia of Bacterial and Archaeal Type Strains, Phase III: the genomes of soil and plant-associated and newly described type strains.</title>
        <authorList>
            <person name="Whitman W.B."/>
            <person name="Woyke T."/>
            <person name="Klenk H.P."/>
            <person name="Zhou Y."/>
            <person name="Lilburn T.G."/>
            <person name="Beck B.J."/>
            <person name="De Vos P."/>
            <person name="Vandamme P."/>
            <person name="Eisen J.A."/>
            <person name="Garrity G."/>
            <person name="Hugenholtz P."/>
            <person name="Kyrpides N.C."/>
        </authorList>
    </citation>
    <scope>NUCLEOTIDE SEQUENCE [LARGE SCALE GENOMIC DNA]</scope>
    <source>
        <strain evidence="1 2">VKM Ac-2596</strain>
    </source>
</reference>